<dbReference type="RefSeq" id="WP_260276174.1">
    <property type="nucleotide sequence ID" value="NZ_JANAVZ010000002.1"/>
</dbReference>
<gene>
    <name evidence="1" type="ORF">MU516_05255</name>
</gene>
<comment type="caution">
    <text evidence="1">The sequence shown here is derived from an EMBL/GenBank/DDBJ whole genome shotgun (WGS) entry which is preliminary data.</text>
</comment>
<reference evidence="1 2" key="1">
    <citation type="submission" date="2022-04" db="EMBL/GenBank/DDBJ databases">
        <title>Paracoccus sp. YLB-12 draft genome sequence.</title>
        <authorList>
            <person name="Yu L."/>
        </authorList>
    </citation>
    <scope>NUCLEOTIDE SEQUENCE [LARGE SCALE GENOMIC DNA]</scope>
    <source>
        <strain evidence="1 2">YLB-12</strain>
    </source>
</reference>
<dbReference type="PANTHER" id="PTHR32268:SF11">
    <property type="entry name" value="HOMOSERINE O-ACETYLTRANSFERASE"/>
    <property type="match status" value="1"/>
</dbReference>
<dbReference type="Proteomes" id="UP001320702">
    <property type="component" value="Unassembled WGS sequence"/>
</dbReference>
<dbReference type="Gene3D" id="3.40.50.1820">
    <property type="entry name" value="alpha/beta hydrolase"/>
    <property type="match status" value="1"/>
</dbReference>
<dbReference type="PANTHER" id="PTHR32268">
    <property type="entry name" value="HOMOSERINE O-ACETYLTRANSFERASE"/>
    <property type="match status" value="1"/>
</dbReference>
<organism evidence="1 2">
    <name type="scientific">Paracoccus maritimus</name>
    <dbReference type="NCBI Taxonomy" id="2933292"/>
    <lineage>
        <taxon>Bacteria</taxon>
        <taxon>Pseudomonadati</taxon>
        <taxon>Pseudomonadota</taxon>
        <taxon>Alphaproteobacteria</taxon>
        <taxon>Rhodobacterales</taxon>
        <taxon>Paracoccaceae</taxon>
        <taxon>Paracoccus</taxon>
    </lineage>
</organism>
<name>A0ABT2K6W8_9RHOB</name>
<accession>A0ABT2K6W8</accession>
<dbReference type="SUPFAM" id="SSF53474">
    <property type="entry name" value="alpha/beta-Hydrolases"/>
    <property type="match status" value="1"/>
</dbReference>
<dbReference type="EMBL" id="JANAVZ010000002">
    <property type="protein sequence ID" value="MCT4332275.1"/>
    <property type="molecule type" value="Genomic_DNA"/>
</dbReference>
<evidence type="ECO:0000313" key="2">
    <source>
        <dbReference type="Proteomes" id="UP001320702"/>
    </source>
</evidence>
<proteinExistence type="predicted"/>
<dbReference type="InterPro" id="IPR029058">
    <property type="entry name" value="AB_hydrolase_fold"/>
</dbReference>
<dbReference type="InterPro" id="IPR008220">
    <property type="entry name" value="HAT_MetX-like"/>
</dbReference>
<keyword evidence="2" id="KW-1185">Reference proteome</keyword>
<sequence length="105" mass="11345">MRHAILIAARCASPAAAHELLVEKQEFTLTDFTTRGGEVIGQMRLGYETYGTLNDDRDDAILIPHVFSGNSHAAGRYAGDDAAPGYWDAIIGSGKPIDTDKRLVV</sequence>
<protein>
    <submittedName>
        <fullName evidence="1">Uncharacterized protein</fullName>
    </submittedName>
</protein>
<evidence type="ECO:0000313" key="1">
    <source>
        <dbReference type="EMBL" id="MCT4332275.1"/>
    </source>
</evidence>